<evidence type="ECO:0000313" key="2">
    <source>
        <dbReference type="EMBL" id="QHZ54083.1"/>
    </source>
</evidence>
<dbReference type="EMBL" id="CP019717">
    <property type="protein sequence ID" value="QHZ49998.1"/>
    <property type="molecule type" value="Genomic_DNA"/>
</dbReference>
<accession>A0A6C0QNW8</accession>
<organism evidence="2 3">
    <name type="scientific">Paenibacillus larvae subsp. larvae</name>
    <dbReference type="NCBI Taxonomy" id="147375"/>
    <lineage>
        <taxon>Bacteria</taxon>
        <taxon>Bacillati</taxon>
        <taxon>Bacillota</taxon>
        <taxon>Bacilli</taxon>
        <taxon>Bacillales</taxon>
        <taxon>Paenibacillaceae</taxon>
        <taxon>Paenibacillus</taxon>
    </lineage>
</organism>
<dbReference type="EMBL" id="CP019719">
    <property type="protein sequence ID" value="QHZ54083.1"/>
    <property type="molecule type" value="Genomic_DNA"/>
</dbReference>
<protein>
    <submittedName>
        <fullName evidence="2">Uncharacterized protein</fullName>
    </submittedName>
</protein>
<accession>A0A6C0QZG4</accession>
<sequence>MSLAQMLYKKTGKKSGPAYASNIMKGYKVRSEAADFRTIRGVAQRILERFEERNESNDNEV</sequence>
<dbReference type="Proteomes" id="UP000464330">
    <property type="component" value="Chromosome"/>
</dbReference>
<evidence type="ECO:0000313" key="3">
    <source>
        <dbReference type="Proteomes" id="UP000464330"/>
    </source>
</evidence>
<evidence type="ECO:0000313" key="1">
    <source>
        <dbReference type="EMBL" id="QHZ49998.1"/>
    </source>
</evidence>
<reference evidence="2 3" key="1">
    <citation type="journal article" date="2020" name="Int. J. Med. Microbiol.">
        <title>Discovery of Paenibacillus larvae ERIC V: Phenotypic and genomic comparison to genotypes ERIC I-IV reveal different inventories of virulence factors which correlate with epidemiological prevalences of American Foulbrood.</title>
        <authorList>
            <person name="Beims H."/>
            <person name="Bunk B."/>
            <person name="Erler S."/>
            <person name="Mohr K.I."/>
            <person name="Sproer C."/>
            <person name="Pradella S."/>
            <person name="Gunther G."/>
            <person name="Rohde M."/>
            <person name="von der Ohe W."/>
            <person name="Steinert M."/>
        </authorList>
    </citation>
    <scope>NUCLEOTIDE SEQUENCE [LARGE SCALE GENOMIC DNA]</scope>
    <source>
        <strain evidence="1">Eric_V</strain>
    </source>
</reference>
<gene>
    <name evidence="1" type="ORF">ERICV_00821</name>
    <name evidence="2" type="ORF">ERICV_05099</name>
</gene>
<proteinExistence type="predicted"/>
<dbReference type="AlphaFoldDB" id="A0A6C0QZG4"/>
<name>A0A6C0QZG4_9BACL</name>
<dbReference type="RefSeq" id="WP_172422907.1">
    <property type="nucleotide sequence ID" value="NZ_CP019717.1"/>
</dbReference>